<accession>A0A061FW74</accession>
<organism evidence="1 2">
    <name type="scientific">Theobroma cacao</name>
    <name type="common">Cacao</name>
    <name type="synonym">Cocoa</name>
    <dbReference type="NCBI Taxonomy" id="3641"/>
    <lineage>
        <taxon>Eukaryota</taxon>
        <taxon>Viridiplantae</taxon>
        <taxon>Streptophyta</taxon>
        <taxon>Embryophyta</taxon>
        <taxon>Tracheophyta</taxon>
        <taxon>Spermatophyta</taxon>
        <taxon>Magnoliopsida</taxon>
        <taxon>eudicotyledons</taxon>
        <taxon>Gunneridae</taxon>
        <taxon>Pentapetalae</taxon>
        <taxon>rosids</taxon>
        <taxon>malvids</taxon>
        <taxon>Malvales</taxon>
        <taxon>Malvaceae</taxon>
        <taxon>Byttnerioideae</taxon>
        <taxon>Theobroma</taxon>
    </lineage>
</organism>
<evidence type="ECO:0000313" key="1">
    <source>
        <dbReference type="EMBL" id="EOY21323.1"/>
    </source>
</evidence>
<proteinExistence type="predicted"/>
<evidence type="ECO:0000313" key="2">
    <source>
        <dbReference type="Proteomes" id="UP000026915"/>
    </source>
</evidence>
<keyword evidence="2" id="KW-1185">Reference proteome</keyword>
<sequence>MFERKFVIQLKINHVSTDEQLADTLIKPLQKARFHLLLYKICASNGYTILQGHNKMLYIIQSFTLGDMRGNSFDPRESSCDPRKSFICRLK</sequence>
<dbReference type="EMBL" id="CM001881">
    <property type="protein sequence ID" value="EOY21323.1"/>
    <property type="molecule type" value="Genomic_DNA"/>
</dbReference>
<name>A0A061FW74_THECC</name>
<dbReference type="AlphaFoldDB" id="A0A061FW74"/>
<gene>
    <name evidence="1" type="ORF">TCM_012804</name>
</gene>
<dbReference type="Gramene" id="EOY21323">
    <property type="protein sequence ID" value="EOY21323"/>
    <property type="gene ID" value="TCM_012804"/>
</dbReference>
<reference evidence="1 2" key="1">
    <citation type="journal article" date="2013" name="Genome Biol.">
        <title>The genome sequence of the most widely cultivated cacao type and its use to identify candidate genes regulating pod color.</title>
        <authorList>
            <person name="Motamayor J.C."/>
            <person name="Mockaitis K."/>
            <person name="Schmutz J."/>
            <person name="Haiminen N."/>
            <person name="Iii D.L."/>
            <person name="Cornejo O."/>
            <person name="Findley S.D."/>
            <person name="Zheng P."/>
            <person name="Utro F."/>
            <person name="Royaert S."/>
            <person name="Saski C."/>
            <person name="Jenkins J."/>
            <person name="Podicheti R."/>
            <person name="Zhao M."/>
            <person name="Scheffler B.E."/>
            <person name="Stack J.C."/>
            <person name="Feltus F.A."/>
            <person name="Mustiga G.M."/>
            <person name="Amores F."/>
            <person name="Phillips W."/>
            <person name="Marelli J.P."/>
            <person name="May G.D."/>
            <person name="Shapiro H."/>
            <person name="Ma J."/>
            <person name="Bustamante C.D."/>
            <person name="Schnell R.J."/>
            <person name="Main D."/>
            <person name="Gilbert D."/>
            <person name="Parida L."/>
            <person name="Kuhn D.N."/>
        </authorList>
    </citation>
    <scope>NUCLEOTIDE SEQUENCE [LARGE SCALE GENOMIC DNA]</scope>
    <source>
        <strain evidence="2">cv. Matina 1-6</strain>
    </source>
</reference>
<protein>
    <submittedName>
        <fullName evidence="1">Uncharacterized protein</fullName>
    </submittedName>
</protein>
<dbReference type="HOGENOM" id="CLU_2431405_0_0_1"/>
<dbReference type="Proteomes" id="UP000026915">
    <property type="component" value="Chromosome 3"/>
</dbReference>
<dbReference type="InParanoid" id="A0A061FW74"/>